<proteinExistence type="predicted"/>
<evidence type="ECO:0000313" key="2">
    <source>
        <dbReference type="EMBL" id="SVB30322.1"/>
    </source>
</evidence>
<evidence type="ECO:0000259" key="1">
    <source>
        <dbReference type="Pfam" id="PF11412"/>
    </source>
</evidence>
<dbReference type="InterPro" id="IPR028250">
    <property type="entry name" value="DsbDN"/>
</dbReference>
<name>A0A382CWW3_9ZZZZ</name>
<feature type="domain" description="Thiol:disulfide interchange protein DsbD N-terminal" evidence="1">
    <location>
        <begin position="37"/>
        <end position="147"/>
    </location>
</feature>
<dbReference type="EMBL" id="UINC01036408">
    <property type="protein sequence ID" value="SVB30322.1"/>
    <property type="molecule type" value="Genomic_DNA"/>
</dbReference>
<accession>A0A382CWW3</accession>
<dbReference type="AlphaFoldDB" id="A0A382CWW3"/>
<sequence>MFSSSLPLFAKSPFNQLENSNPLYTPIKASALTNKSVVFPGEEFKFHLSIIVKTGWHIYSLSPLEGNEFLRTQIFIDENVFQAKGVWKEPKPVLIQDGAVGRIVNGHKGNVEFSRTFLVPPKVEVDKYSIHGKLIFRACDNQICTLP</sequence>
<organism evidence="2">
    <name type="scientific">marine metagenome</name>
    <dbReference type="NCBI Taxonomy" id="408172"/>
    <lineage>
        <taxon>unclassified sequences</taxon>
        <taxon>metagenomes</taxon>
        <taxon>ecological metagenomes</taxon>
    </lineage>
</organism>
<gene>
    <name evidence="2" type="ORF">METZ01_LOCUS183176</name>
</gene>
<dbReference type="Pfam" id="PF11412">
    <property type="entry name" value="DsbD_N"/>
    <property type="match status" value="1"/>
</dbReference>
<protein>
    <recommendedName>
        <fullName evidence="1">Thiol:disulfide interchange protein DsbD N-terminal domain-containing protein</fullName>
    </recommendedName>
</protein>
<reference evidence="2" key="1">
    <citation type="submission" date="2018-05" db="EMBL/GenBank/DDBJ databases">
        <authorList>
            <person name="Lanie J.A."/>
            <person name="Ng W.-L."/>
            <person name="Kazmierczak K.M."/>
            <person name="Andrzejewski T.M."/>
            <person name="Davidsen T.M."/>
            <person name="Wayne K.J."/>
            <person name="Tettelin H."/>
            <person name="Glass J.I."/>
            <person name="Rusch D."/>
            <person name="Podicherti R."/>
            <person name="Tsui H.-C.T."/>
            <person name="Winkler M.E."/>
        </authorList>
    </citation>
    <scope>NUCLEOTIDE SEQUENCE</scope>
</reference>
<feature type="non-terminal residue" evidence="2">
    <location>
        <position position="147"/>
    </location>
</feature>